<dbReference type="Pfam" id="PF09831">
    <property type="entry name" value="DUF2058"/>
    <property type="match status" value="1"/>
</dbReference>
<protein>
    <submittedName>
        <fullName evidence="2">DUF2058 domain-containing protein</fullName>
    </submittedName>
</protein>
<feature type="region of interest" description="Disordered" evidence="1">
    <location>
        <begin position="1"/>
        <end position="60"/>
    </location>
</feature>
<organism evidence="2 3">
    <name type="scientific">Methylococcus capsulatus</name>
    <dbReference type="NCBI Taxonomy" id="414"/>
    <lineage>
        <taxon>Bacteria</taxon>
        <taxon>Pseudomonadati</taxon>
        <taxon>Pseudomonadota</taxon>
        <taxon>Gammaproteobacteria</taxon>
        <taxon>Methylococcales</taxon>
        <taxon>Methylococcaceae</taxon>
        <taxon>Methylococcus</taxon>
    </lineage>
</organism>
<dbReference type="InterPro" id="IPR018636">
    <property type="entry name" value="DUF2058"/>
</dbReference>
<dbReference type="RefSeq" id="WP_198321491.1">
    <property type="nucleotide sequence ID" value="NZ_CP104311.1"/>
</dbReference>
<reference evidence="2 3" key="1">
    <citation type="submission" date="2022-09" db="EMBL/GenBank/DDBJ databases">
        <authorList>
            <person name="Giprobiosintez L."/>
        </authorList>
    </citation>
    <scope>NUCLEOTIDE SEQUENCE [LARGE SCALE GENOMIC DNA]</scope>
    <source>
        <strain evidence="3">VKPM-B-12549 (GBS-15)</strain>
    </source>
</reference>
<sequence>MSNPLQEQLRKAGLVNDRQLKKAQKDLRKERQRSAENKGADAEKATIRQAQAEKAARDRELNLQRKEAEERKARVAQIRQLIEANRQSGDGEVAYNFADGGIVKRIYVDEAMRRRIVHGQIAIVKLDGRYELVPAEVAERIAVRDPSCIVLKNPPPGAGEENKDDPYATYPVPDDLIW</sequence>
<keyword evidence="3" id="KW-1185">Reference proteome</keyword>
<evidence type="ECO:0000256" key="1">
    <source>
        <dbReference type="SAM" id="MobiDB-lite"/>
    </source>
</evidence>
<evidence type="ECO:0000313" key="3">
    <source>
        <dbReference type="Proteomes" id="UP001359308"/>
    </source>
</evidence>
<dbReference type="Proteomes" id="UP001359308">
    <property type="component" value="Chromosome"/>
</dbReference>
<gene>
    <name evidence="2" type="ORF">N4J17_12315</name>
</gene>
<accession>A0ABZ2F227</accession>
<feature type="region of interest" description="Disordered" evidence="1">
    <location>
        <begin position="152"/>
        <end position="178"/>
    </location>
</feature>
<feature type="compositionally biased region" description="Basic and acidic residues" evidence="1">
    <location>
        <begin position="18"/>
        <end position="46"/>
    </location>
</feature>
<evidence type="ECO:0000313" key="2">
    <source>
        <dbReference type="EMBL" id="WWF01244.1"/>
    </source>
</evidence>
<name>A0ABZ2F227_METCP</name>
<dbReference type="EMBL" id="CP104311">
    <property type="protein sequence ID" value="WWF01244.1"/>
    <property type="molecule type" value="Genomic_DNA"/>
</dbReference>
<proteinExistence type="predicted"/>